<reference evidence="10 11" key="1">
    <citation type="journal article" date="2016" name="Genome Announc.">
        <title>First Complete Genome Sequence of a Subdivision 6 Acidobacterium Strain.</title>
        <authorList>
            <person name="Huang S."/>
            <person name="Vieira S."/>
            <person name="Bunk B."/>
            <person name="Riedel T."/>
            <person name="Sproer C."/>
            <person name="Overmann J."/>
        </authorList>
    </citation>
    <scope>NUCLEOTIDE SEQUENCE [LARGE SCALE GENOMIC DNA]</scope>
    <source>
        <strain evidence="11">DSM 100886 HEG_-6_39</strain>
    </source>
</reference>
<dbReference type="SUPFAM" id="SSF49384">
    <property type="entry name" value="Carbohydrate-binding domain"/>
    <property type="match status" value="1"/>
</dbReference>
<evidence type="ECO:0000256" key="3">
    <source>
        <dbReference type="RuleBase" id="RU004003"/>
    </source>
</evidence>
<feature type="domain" description="Type II/III secretion system secretin-like" evidence="7">
    <location>
        <begin position="381"/>
        <end position="550"/>
    </location>
</feature>
<name>A0A143PNT0_LUTPR</name>
<evidence type="ECO:0000256" key="5">
    <source>
        <dbReference type="SAM" id="MobiDB-lite"/>
    </source>
</evidence>
<dbReference type="CDD" id="cd08547">
    <property type="entry name" value="Type_II_cohesin"/>
    <property type="match status" value="1"/>
</dbReference>
<comment type="subcellular location">
    <subcellularLocation>
        <location evidence="4">Cell outer membrane</location>
    </subcellularLocation>
</comment>
<evidence type="ECO:0000259" key="9">
    <source>
        <dbReference type="Pfam" id="PF03958"/>
    </source>
</evidence>
<gene>
    <name evidence="10" type="primary">gspD</name>
    <name evidence="10" type="ORF">LuPra_03475</name>
</gene>
<accession>A0A143PNT0</accession>
<dbReference type="GO" id="GO:0009279">
    <property type="term" value="C:cell outer membrane"/>
    <property type="evidence" value="ECO:0007669"/>
    <property type="project" value="UniProtKB-SubCell"/>
</dbReference>
<dbReference type="GO" id="GO:0030246">
    <property type="term" value="F:carbohydrate binding"/>
    <property type="evidence" value="ECO:0007669"/>
    <property type="project" value="InterPro"/>
</dbReference>
<dbReference type="InterPro" id="IPR004846">
    <property type="entry name" value="T2SS/T3SS_dom"/>
</dbReference>
<dbReference type="GO" id="GO:0009306">
    <property type="term" value="P:protein secretion"/>
    <property type="evidence" value="ECO:0007669"/>
    <property type="project" value="InterPro"/>
</dbReference>
<feature type="repeat" description="TPR" evidence="2">
    <location>
        <begin position="25"/>
        <end position="58"/>
    </location>
</feature>
<feature type="compositionally biased region" description="Pro residues" evidence="5">
    <location>
        <begin position="650"/>
        <end position="672"/>
    </location>
</feature>
<evidence type="ECO:0000259" key="8">
    <source>
        <dbReference type="Pfam" id="PF00963"/>
    </source>
</evidence>
<feature type="domain" description="NolW-like" evidence="9">
    <location>
        <begin position="243"/>
        <end position="307"/>
    </location>
</feature>
<keyword evidence="4" id="KW-0813">Transport</keyword>
<dbReference type="GO" id="GO:0015627">
    <property type="term" value="C:type II protein secretion system complex"/>
    <property type="evidence" value="ECO:0007669"/>
    <property type="project" value="TreeGrafter"/>
</dbReference>
<dbReference type="GO" id="GO:0000272">
    <property type="term" value="P:polysaccharide catabolic process"/>
    <property type="evidence" value="ECO:0007669"/>
    <property type="project" value="InterPro"/>
</dbReference>
<dbReference type="Gene3D" id="1.25.40.10">
    <property type="entry name" value="Tetratricopeptide repeat domain"/>
    <property type="match status" value="1"/>
</dbReference>
<sequence precursor="true">MPIGRTGALVALLGVLCLGAAACATSGAYNRGKDAYLQGEYDVAVANFRDALQEHPDRTDYKGALQQAMSTASLAHLKAAREADEKGDLELAVLEYRKVYEYDPSNRNSMLRAAEIDKELRERAEAARPRPAIESMRETARQRSATPLLNPASREPLEFRLVNSSSQDVLTFIGKATGINVTFESTFRPAMITVDLTGLSLEEGLAQVMTASGTFYKVMNPRTIMVIPDTPPKRTAYEEQVIRTFYLSHADAAELVQTVQQILQLPGLPVQPRVLANKTQNSLTVRASDRVMNIIDQVIRNNDKPRAELVVDVEIIEVNRVRAKEVGLNLSQYAVGAIFSPEQPPNTGEGGQPPFNLNTITRGISAADFYLTVPQAVVNFLATDSNNKIIAKPQLRGTEGQVITLDLGDEIPVPSTTFGGLGGGGLTTIPINQFNYRTVGIKIKLNKPRVTLEGEIVTELEVESSNLGANIDIAGQSLPTFGTRRVTSFIRMRESESLMLAGLLREDQRRALTGFPGLLHTPILRRIFGNTVDQIQQTDIVFLLTPRLVRSSEVTQENLDPIYIGSQQNLGLTGAPPLIATEPAPPEPAPGAAPPAAAPAGPGAPTPLAQPVGTLPPQPQTGPVTDRPAVLPTAPLPPPPAGGQQVVPVAPDPNAQPPATAPTTPPPPPGPAPLATARLAVTTPGPEFAVGGGPYTVPITVAGAQRLSTVSLSITYNPSVLRVRSVQPGTFLAQGGVTPTFTHQIDPGVGRVDLTALRPGDQVGATGTGLLATLVFEAIAPGQSTITPTGVASTPEQGSLGLQLVSAAVTVR</sequence>
<dbReference type="InterPro" id="IPR038591">
    <property type="entry name" value="NolW-like_sf"/>
</dbReference>
<evidence type="ECO:0000256" key="1">
    <source>
        <dbReference type="ARBA" id="ARBA00022729"/>
    </source>
</evidence>
<dbReference type="RefSeq" id="WP_110171901.1">
    <property type="nucleotide sequence ID" value="NZ_CP015136.1"/>
</dbReference>
<dbReference type="PROSITE" id="PS51257">
    <property type="entry name" value="PROKAR_LIPOPROTEIN"/>
    <property type="match status" value="1"/>
</dbReference>
<dbReference type="Gene3D" id="3.30.1370.120">
    <property type="match status" value="1"/>
</dbReference>
<dbReference type="PANTHER" id="PTHR30332">
    <property type="entry name" value="PROBABLE GENERAL SECRETION PATHWAY PROTEIN D"/>
    <property type="match status" value="1"/>
</dbReference>
<dbReference type="EMBL" id="CP015136">
    <property type="protein sequence ID" value="AMY10245.1"/>
    <property type="molecule type" value="Genomic_DNA"/>
</dbReference>
<proteinExistence type="inferred from homology"/>
<evidence type="ECO:0000256" key="6">
    <source>
        <dbReference type="SAM" id="SignalP"/>
    </source>
</evidence>
<feature type="chain" id="PRO_5007511786" evidence="6">
    <location>
        <begin position="25"/>
        <end position="812"/>
    </location>
</feature>
<dbReference type="PANTHER" id="PTHR30332:SF17">
    <property type="entry name" value="TYPE IV PILIATION SYSTEM PROTEIN DR_0774-RELATED"/>
    <property type="match status" value="1"/>
</dbReference>
<dbReference type="KEGG" id="abac:LuPra_03475"/>
<dbReference type="PROSITE" id="PS50005">
    <property type="entry name" value="TPR"/>
    <property type="match status" value="1"/>
</dbReference>
<feature type="region of interest" description="Disordered" evidence="5">
    <location>
        <begin position="574"/>
        <end position="676"/>
    </location>
</feature>
<evidence type="ECO:0000256" key="2">
    <source>
        <dbReference type="PROSITE-ProRule" id="PRU00339"/>
    </source>
</evidence>
<dbReference type="InterPro" id="IPR002102">
    <property type="entry name" value="Cohesin_dom"/>
</dbReference>
<evidence type="ECO:0000313" key="10">
    <source>
        <dbReference type="EMBL" id="AMY10245.1"/>
    </source>
</evidence>
<dbReference type="InterPro" id="IPR011990">
    <property type="entry name" value="TPR-like_helical_dom_sf"/>
</dbReference>
<dbReference type="InterPro" id="IPR050810">
    <property type="entry name" value="Bact_Secretion_Sys_Channel"/>
</dbReference>
<keyword evidence="11" id="KW-1185">Reference proteome</keyword>
<feature type="signal peptide" evidence="6">
    <location>
        <begin position="1"/>
        <end position="24"/>
    </location>
</feature>
<dbReference type="Gene3D" id="2.60.40.680">
    <property type="match status" value="1"/>
</dbReference>
<dbReference type="InterPro" id="IPR019734">
    <property type="entry name" value="TPR_rpt"/>
</dbReference>
<evidence type="ECO:0000256" key="4">
    <source>
        <dbReference type="RuleBase" id="RU004004"/>
    </source>
</evidence>
<feature type="region of interest" description="Disordered" evidence="5">
    <location>
        <begin position="122"/>
        <end position="145"/>
    </location>
</feature>
<dbReference type="SUPFAM" id="SSF48452">
    <property type="entry name" value="TPR-like"/>
    <property type="match status" value="1"/>
</dbReference>
<dbReference type="Proteomes" id="UP000076079">
    <property type="component" value="Chromosome"/>
</dbReference>
<keyword evidence="1 6" id="KW-0732">Signal</keyword>
<dbReference type="STRING" id="1855912.LuPra_03475"/>
<dbReference type="Pfam" id="PF00263">
    <property type="entry name" value="Secretin"/>
    <property type="match status" value="1"/>
</dbReference>
<evidence type="ECO:0000259" key="7">
    <source>
        <dbReference type="Pfam" id="PF00263"/>
    </source>
</evidence>
<dbReference type="InterPro" id="IPR008965">
    <property type="entry name" value="CBM2/CBM3_carb-bd_dom_sf"/>
</dbReference>
<dbReference type="Pfam" id="PF03958">
    <property type="entry name" value="Secretin_N"/>
    <property type="match status" value="1"/>
</dbReference>
<dbReference type="AlphaFoldDB" id="A0A143PNT0"/>
<keyword evidence="2" id="KW-0802">TPR repeat</keyword>
<dbReference type="InterPro" id="IPR005644">
    <property type="entry name" value="NolW-like"/>
</dbReference>
<organism evidence="10 11">
    <name type="scientific">Luteitalea pratensis</name>
    <dbReference type="NCBI Taxonomy" id="1855912"/>
    <lineage>
        <taxon>Bacteria</taxon>
        <taxon>Pseudomonadati</taxon>
        <taxon>Acidobacteriota</taxon>
        <taxon>Vicinamibacteria</taxon>
        <taxon>Vicinamibacterales</taxon>
        <taxon>Vicinamibacteraceae</taxon>
        <taxon>Luteitalea</taxon>
    </lineage>
</organism>
<comment type="similarity">
    <text evidence="3">Belongs to the bacterial secretin family.</text>
</comment>
<dbReference type="Pfam" id="PF00963">
    <property type="entry name" value="Cohesin"/>
    <property type="match status" value="1"/>
</dbReference>
<feature type="domain" description="Cohesin" evidence="8">
    <location>
        <begin position="696"/>
        <end position="807"/>
    </location>
</feature>
<feature type="compositionally biased region" description="Pro residues" evidence="5">
    <location>
        <begin position="583"/>
        <end position="605"/>
    </location>
</feature>
<protein>
    <submittedName>
        <fullName evidence="10">General secretion pathway protein D</fullName>
    </submittedName>
</protein>
<evidence type="ECO:0000313" key="11">
    <source>
        <dbReference type="Proteomes" id="UP000076079"/>
    </source>
</evidence>
<reference evidence="11" key="2">
    <citation type="submission" date="2016-04" db="EMBL/GenBank/DDBJ databases">
        <title>First Complete Genome Sequence of a Subdivision 6 Acidobacterium.</title>
        <authorList>
            <person name="Huang S."/>
            <person name="Vieira S."/>
            <person name="Bunk B."/>
            <person name="Riedel T."/>
            <person name="Sproeer C."/>
            <person name="Overmann J."/>
        </authorList>
    </citation>
    <scope>NUCLEOTIDE SEQUENCE [LARGE SCALE GENOMIC DNA]</scope>
    <source>
        <strain evidence="11">DSM 100886 HEG_-6_39</strain>
    </source>
</reference>